<reference evidence="2 3" key="1">
    <citation type="submission" date="2024-08" db="EMBL/GenBank/DDBJ databases">
        <authorList>
            <person name="Cucini C."/>
            <person name="Frati F."/>
        </authorList>
    </citation>
    <scope>NUCLEOTIDE SEQUENCE [LARGE SCALE GENOMIC DNA]</scope>
</reference>
<dbReference type="EMBL" id="CAXLJM020000007">
    <property type="protein sequence ID" value="CAL8072654.1"/>
    <property type="molecule type" value="Genomic_DNA"/>
</dbReference>
<keyword evidence="3" id="KW-1185">Reference proteome</keyword>
<protein>
    <submittedName>
        <fullName evidence="2">Uncharacterized protein</fullName>
    </submittedName>
</protein>
<comment type="caution">
    <text evidence="2">The sequence shown here is derived from an EMBL/GenBank/DDBJ whole genome shotgun (WGS) entry which is preliminary data.</text>
</comment>
<gene>
    <name evidence="2" type="ORF">ODALV1_LOCUS2266</name>
</gene>
<feature type="compositionally biased region" description="Low complexity" evidence="1">
    <location>
        <begin position="45"/>
        <end position="60"/>
    </location>
</feature>
<evidence type="ECO:0000256" key="1">
    <source>
        <dbReference type="SAM" id="MobiDB-lite"/>
    </source>
</evidence>
<evidence type="ECO:0000313" key="3">
    <source>
        <dbReference type="Proteomes" id="UP001642540"/>
    </source>
</evidence>
<sequence>MAVRFWIYMSLTDSSLANSHWPSPRISRQVPAPALPVPAPSLTVPAPSSTVPAPSSTIPIGPTNSTAPPGATNPVLSNPSNITSNATTTYVNNPIRAWSSPNSTSSSSSTHNGLSMYSAEMLEKLVQNYHGHTTTNDPLNERYYTYRRLGDNVWFNIERVAPYKTYMNWMISTNRITDRLELGKSVLSRYIAKAGEPCAPETAFEVPDDVIMTDNKNVRVDLDPVITQWFETNENTPPEKMCNRFIGLTCSSGTCTCGSDDSVGFKIYDRTSVDKPGEYQDGCYVKPWKQCRHMSYDANIPAEYKAFHAHRNNMKQLLMRMATPLPSTPRCEKGTYCVDMILNKHRPICWCASRMNKDCLHINGSLPLLTQFLEIRKKFHRMLILERDREAECTIDPEMDEYLEGIHRFSDDPEQNYFSVLKLMKQVLRKGVRFCDFRKGEIRFVFKMETCMLNY</sequence>
<proteinExistence type="predicted"/>
<dbReference type="Proteomes" id="UP001642540">
    <property type="component" value="Unassembled WGS sequence"/>
</dbReference>
<feature type="region of interest" description="Disordered" evidence="1">
    <location>
        <begin position="45"/>
        <end position="81"/>
    </location>
</feature>
<organism evidence="2 3">
    <name type="scientific">Orchesella dallaii</name>
    <dbReference type="NCBI Taxonomy" id="48710"/>
    <lineage>
        <taxon>Eukaryota</taxon>
        <taxon>Metazoa</taxon>
        <taxon>Ecdysozoa</taxon>
        <taxon>Arthropoda</taxon>
        <taxon>Hexapoda</taxon>
        <taxon>Collembola</taxon>
        <taxon>Entomobryomorpha</taxon>
        <taxon>Entomobryoidea</taxon>
        <taxon>Orchesellidae</taxon>
        <taxon>Orchesellinae</taxon>
        <taxon>Orchesella</taxon>
    </lineage>
</organism>
<evidence type="ECO:0000313" key="2">
    <source>
        <dbReference type="EMBL" id="CAL8072654.1"/>
    </source>
</evidence>
<accession>A0ABP1PSF5</accession>
<name>A0ABP1PSF5_9HEXA</name>